<dbReference type="InterPro" id="IPR036388">
    <property type="entry name" value="WH-like_DNA-bd_sf"/>
</dbReference>
<evidence type="ECO:0000256" key="1">
    <source>
        <dbReference type="ARBA" id="ARBA00023125"/>
    </source>
</evidence>
<dbReference type="InterPro" id="IPR011006">
    <property type="entry name" value="CheY-like_superfamily"/>
</dbReference>
<dbReference type="Gene3D" id="1.10.10.10">
    <property type="entry name" value="Winged helix-like DNA-binding domain superfamily/Winged helix DNA-binding domain"/>
    <property type="match status" value="1"/>
</dbReference>
<dbReference type="GO" id="GO:0000160">
    <property type="term" value="P:phosphorelay signal transduction system"/>
    <property type="evidence" value="ECO:0007669"/>
    <property type="project" value="InterPro"/>
</dbReference>
<sequence length="220" mass="24182">MKLLIISDQPFERALMVPAFAQTEVRSITSTSETSEALTLFKLHEPNVVLIDIRFNQQHAIALCHELRAINPLVGLIILADCPDLRMLGITVGSIPVGSQMILKTVPDVVTLINQAIAGSILAAQSKETFIWAGADDIVNAPQFLSILSGLTDIQIETLRLVGSGLSNAEISRVRFVTEKSVEQIVTKISNYFDVGSNPSKNRRVLLTGEYFKWIGPQRK</sequence>
<dbReference type="InterPro" id="IPR039420">
    <property type="entry name" value="WalR-like"/>
</dbReference>
<dbReference type="GO" id="GO:0003677">
    <property type="term" value="F:DNA binding"/>
    <property type="evidence" value="ECO:0007669"/>
    <property type="project" value="UniProtKB-KW"/>
</dbReference>
<dbReference type="InterPro" id="IPR001789">
    <property type="entry name" value="Sig_transdc_resp-reg_receiver"/>
</dbReference>
<keyword evidence="1" id="KW-0238">DNA-binding</keyword>
<name>A0A6J7VVW6_9ZZZZ</name>
<evidence type="ECO:0000259" key="2">
    <source>
        <dbReference type="PROSITE" id="PS50110"/>
    </source>
</evidence>
<organism evidence="3">
    <name type="scientific">freshwater metagenome</name>
    <dbReference type="NCBI Taxonomy" id="449393"/>
    <lineage>
        <taxon>unclassified sequences</taxon>
        <taxon>metagenomes</taxon>
        <taxon>ecological metagenomes</taxon>
    </lineage>
</organism>
<evidence type="ECO:0000313" key="3">
    <source>
        <dbReference type="EMBL" id="CAB5121784.1"/>
    </source>
</evidence>
<dbReference type="GO" id="GO:0006355">
    <property type="term" value="P:regulation of DNA-templated transcription"/>
    <property type="evidence" value="ECO:0007669"/>
    <property type="project" value="InterPro"/>
</dbReference>
<dbReference type="Gene3D" id="3.40.50.2300">
    <property type="match status" value="1"/>
</dbReference>
<dbReference type="PROSITE" id="PS50110">
    <property type="entry name" value="RESPONSE_REGULATORY"/>
    <property type="match status" value="1"/>
</dbReference>
<gene>
    <name evidence="3" type="ORF">UFOPK4410_01084</name>
</gene>
<dbReference type="PANTHER" id="PTHR43214">
    <property type="entry name" value="TWO-COMPONENT RESPONSE REGULATOR"/>
    <property type="match status" value="1"/>
</dbReference>
<feature type="domain" description="Response regulatory" evidence="2">
    <location>
        <begin position="2"/>
        <end position="156"/>
    </location>
</feature>
<dbReference type="SUPFAM" id="SSF52172">
    <property type="entry name" value="CheY-like"/>
    <property type="match status" value="1"/>
</dbReference>
<dbReference type="InterPro" id="IPR000792">
    <property type="entry name" value="Tscrpt_reg_LuxR_C"/>
</dbReference>
<dbReference type="SMART" id="SM00421">
    <property type="entry name" value="HTH_LUXR"/>
    <property type="match status" value="1"/>
</dbReference>
<dbReference type="SUPFAM" id="SSF46894">
    <property type="entry name" value="C-terminal effector domain of the bipartite response regulators"/>
    <property type="match status" value="1"/>
</dbReference>
<proteinExistence type="predicted"/>
<reference evidence="3" key="1">
    <citation type="submission" date="2020-05" db="EMBL/GenBank/DDBJ databases">
        <authorList>
            <person name="Chiriac C."/>
            <person name="Salcher M."/>
            <person name="Ghai R."/>
            <person name="Kavagutti S V."/>
        </authorList>
    </citation>
    <scope>NUCLEOTIDE SEQUENCE</scope>
</reference>
<dbReference type="PANTHER" id="PTHR43214:SF43">
    <property type="entry name" value="TWO-COMPONENT RESPONSE REGULATOR"/>
    <property type="match status" value="1"/>
</dbReference>
<dbReference type="EMBL" id="CAFBRV010000135">
    <property type="protein sequence ID" value="CAB5121784.1"/>
    <property type="molecule type" value="Genomic_DNA"/>
</dbReference>
<accession>A0A6J7VVW6</accession>
<dbReference type="InterPro" id="IPR016032">
    <property type="entry name" value="Sig_transdc_resp-reg_C-effctor"/>
</dbReference>
<dbReference type="AlphaFoldDB" id="A0A6J7VVW6"/>
<protein>
    <submittedName>
        <fullName evidence="3">Unannotated protein</fullName>
    </submittedName>
</protein>